<reference evidence="2" key="1">
    <citation type="submission" date="2014-11" db="EMBL/GenBank/DDBJ databases">
        <authorList>
            <person name="Otto D Thomas"/>
            <person name="Naeem Raeece"/>
        </authorList>
    </citation>
    <scope>NUCLEOTIDE SEQUENCE</scope>
</reference>
<feature type="signal peptide" evidence="1">
    <location>
        <begin position="1"/>
        <end position="19"/>
    </location>
</feature>
<sequence length="239" mass="27025">MERLAVLLLFALSILRANARYFYHGTFSCISFAENNVKIQKVDPQLSEDRAFDLGGSIGLESELGEGFYVFPYSCKAANFALDRHFMASSAVVRLYVDDSLLEEDALSHHDIPGNCTTLLRLHFNKECKQYLKDDYDISTESSYRNQWVFRNTTALTKAKEKGLFRIDAYARFENDTVGRNLLNEHCGENFAAANLPDSVWQPIETCNEVKISSPPLLKRAKREVPEAGIAEEDPLIIA</sequence>
<organism evidence="2">
    <name type="scientific">Chromera velia CCMP2878</name>
    <dbReference type="NCBI Taxonomy" id="1169474"/>
    <lineage>
        <taxon>Eukaryota</taxon>
        <taxon>Sar</taxon>
        <taxon>Alveolata</taxon>
        <taxon>Colpodellida</taxon>
        <taxon>Chromeraceae</taxon>
        <taxon>Chromera</taxon>
    </lineage>
</organism>
<dbReference type="VEuPathDB" id="CryptoDB:Cvel_743"/>
<evidence type="ECO:0000256" key="1">
    <source>
        <dbReference type="SAM" id="SignalP"/>
    </source>
</evidence>
<dbReference type="EMBL" id="CDMZ01001547">
    <property type="protein sequence ID" value="CEM34208.1"/>
    <property type="molecule type" value="Genomic_DNA"/>
</dbReference>
<name>A0A0G4GU37_9ALVE</name>
<feature type="chain" id="PRO_5005190491" evidence="1">
    <location>
        <begin position="20"/>
        <end position="239"/>
    </location>
</feature>
<gene>
    <name evidence="2" type="ORF">Cvel_743</name>
</gene>
<accession>A0A0G4GU37</accession>
<dbReference type="AlphaFoldDB" id="A0A0G4GU37"/>
<proteinExistence type="predicted"/>
<evidence type="ECO:0000313" key="2">
    <source>
        <dbReference type="EMBL" id="CEM34208.1"/>
    </source>
</evidence>
<protein>
    <submittedName>
        <fullName evidence="2">Uncharacterized protein</fullName>
    </submittedName>
</protein>
<keyword evidence="1" id="KW-0732">Signal</keyword>